<sequence>MKDLVRCVGNVIKTRNRYKKDEILNEKVRKVETNKRNTLKIKVIKRVEIVKEKRKRIHRPKNCVFCKMLKQRLEKNKKSSIRKRSEHNLLKYEEINEKHNENLPHYLKSLHRLEEYGRMQEHVNKYIARVKQENENALSKINYFVKYKFLPDKKESLNDTISKILNLLSNYITKEQKQKFSILSPRLFNLFPSCKTAECKKNNLLSPTLFSFHKKDGTLSLPDILKLTSLSNTEINKWINLLIDFSGAGEVLNKTIKSMEKNMDEMKNVIYPKIIAMESRERVFKRFEEMLDDEQKNDYMSNGYSFLNKEQIDILFDKKLFSEENERLTMLSYLPKDKLEERLENSILNLVQASEESSLGRDENLNFPYAKNKDVRIKREGEIGNGIENENKNSTENGEGNKGPEKRRSDDHLVLLRPSAFSVEINDPYFLGLIALSPSAFLVEISSQRAGFLDLLNPQAFIASILSPTAIFARILSPGFFRTEILSPTAINSWILSPDIFMAEILSPKLFESRILSPQYMFLEVLSPGLLSPNVLSPDTNGILVLSPRILSPSFKSEERMIIEVLSPEILSGHFEGTEEKKTKKANVTESD</sequence>
<organism evidence="2 3">
    <name type="scientific">Strongyloides papillosus</name>
    <name type="common">Intestinal threadworm</name>
    <dbReference type="NCBI Taxonomy" id="174720"/>
    <lineage>
        <taxon>Eukaryota</taxon>
        <taxon>Metazoa</taxon>
        <taxon>Ecdysozoa</taxon>
        <taxon>Nematoda</taxon>
        <taxon>Chromadorea</taxon>
        <taxon>Rhabditida</taxon>
        <taxon>Tylenchina</taxon>
        <taxon>Panagrolaimomorpha</taxon>
        <taxon>Strongyloidoidea</taxon>
        <taxon>Strongyloididae</taxon>
        <taxon>Strongyloides</taxon>
    </lineage>
</organism>
<dbReference type="Proteomes" id="UP000046392">
    <property type="component" value="Unplaced"/>
</dbReference>
<accession>A0A0N5CCJ4</accession>
<reference evidence="3" key="1">
    <citation type="submission" date="2017-02" db="UniProtKB">
        <authorList>
            <consortium name="WormBaseParasite"/>
        </authorList>
    </citation>
    <scope>IDENTIFICATION</scope>
</reference>
<dbReference type="InterPro" id="IPR006954">
    <property type="entry name" value="Mlt-10-like"/>
</dbReference>
<dbReference type="PANTHER" id="PTHR21523">
    <property type="match status" value="1"/>
</dbReference>
<dbReference type="WBParaSite" id="SPAL_0001560000.1">
    <property type="protein sequence ID" value="SPAL_0001560000.1"/>
    <property type="gene ID" value="SPAL_0001560000"/>
</dbReference>
<proteinExistence type="predicted"/>
<name>A0A0N5CCJ4_STREA</name>
<dbReference type="AlphaFoldDB" id="A0A0N5CCJ4"/>
<evidence type="ECO:0000313" key="2">
    <source>
        <dbReference type="Proteomes" id="UP000046392"/>
    </source>
</evidence>
<feature type="region of interest" description="Disordered" evidence="1">
    <location>
        <begin position="381"/>
        <end position="409"/>
    </location>
</feature>
<protein>
    <submittedName>
        <fullName evidence="3">Uncharacterized protein</fullName>
    </submittedName>
</protein>
<dbReference type="PANTHER" id="PTHR21523:SF38">
    <property type="entry name" value="MLT-TEN (MLT-10) RELATED"/>
    <property type="match status" value="1"/>
</dbReference>
<evidence type="ECO:0000256" key="1">
    <source>
        <dbReference type="SAM" id="MobiDB-lite"/>
    </source>
</evidence>
<dbReference type="Pfam" id="PF04870">
    <property type="entry name" value="Moulting_cycle"/>
    <property type="match status" value="1"/>
</dbReference>
<dbReference type="STRING" id="174720.A0A0N5CCJ4"/>
<keyword evidence="2" id="KW-1185">Reference proteome</keyword>
<evidence type="ECO:0000313" key="3">
    <source>
        <dbReference type="WBParaSite" id="SPAL_0001560000.1"/>
    </source>
</evidence>